<dbReference type="SUPFAM" id="SSF53328">
    <property type="entry name" value="Formyltransferase"/>
    <property type="match status" value="1"/>
</dbReference>
<comment type="caution">
    <text evidence="6">The sequence shown here is derived from an EMBL/GenBank/DDBJ whole genome shotgun (WGS) entry which is preliminary data.</text>
</comment>
<dbReference type="RefSeq" id="WP_037356662.1">
    <property type="nucleotide sequence ID" value="NZ_BHZF01000001.1"/>
</dbReference>
<comment type="similarity">
    <text evidence="4">Belongs to the GART family.</text>
</comment>
<name>A0A369AC31_9FLAO</name>
<comment type="function">
    <text evidence="4">Catalyzes the transfer of a formyl group from 10-formyltetrahydrofolate to 5-phospho-ribosyl-glycinamide (GAR), producing 5-phospho-ribosyl-N-formylglycinamide (FGAR) and tetrahydrofolate.</text>
</comment>
<dbReference type="Gene3D" id="3.40.50.170">
    <property type="entry name" value="Formyl transferase, N-terminal domain"/>
    <property type="match status" value="1"/>
</dbReference>
<comment type="caution">
    <text evidence="4">Lacks conserved residue(s) required for the propagation of feature annotation.</text>
</comment>
<dbReference type="Pfam" id="PF00551">
    <property type="entry name" value="Formyl_trans_N"/>
    <property type="match status" value="1"/>
</dbReference>
<dbReference type="Proteomes" id="UP000253517">
    <property type="component" value="Unassembled WGS sequence"/>
</dbReference>
<dbReference type="HAMAP" id="MF_01930">
    <property type="entry name" value="PurN"/>
    <property type="match status" value="1"/>
</dbReference>
<evidence type="ECO:0000256" key="4">
    <source>
        <dbReference type="HAMAP-Rule" id="MF_01930"/>
    </source>
</evidence>
<dbReference type="AlphaFoldDB" id="A0A369AC31"/>
<evidence type="ECO:0000259" key="5">
    <source>
        <dbReference type="Pfam" id="PF00551"/>
    </source>
</evidence>
<sequence length="190" mass="21253">MKRIAVFASGSGSNAEKIAKHFVESDVARVTLVCTNNKKAGVIDRMKKLGIPVLIFQEDELENGSVLSKLKSAKIDFIALAGFLKKIPNNILQAYERRIVNIHPALLPDYGGEGMYGMRVHEAVVANEEEETGITIHYLTNEYDEGEIIFQARVEVDPEDTPEEVAYKVQQLEHTHYPGVIESLIQELDE</sequence>
<dbReference type="GO" id="GO:0006189">
    <property type="term" value="P:'de novo' IMP biosynthetic process"/>
    <property type="evidence" value="ECO:0007669"/>
    <property type="project" value="UniProtKB-UniRule"/>
</dbReference>
<gene>
    <name evidence="4" type="primary">purN</name>
    <name evidence="6" type="ORF">DES35_101935</name>
</gene>
<feature type="domain" description="Formyl transferase N-terminal" evidence="5">
    <location>
        <begin position="2"/>
        <end position="181"/>
    </location>
</feature>
<feature type="binding site" evidence="4">
    <location>
        <begin position="12"/>
        <end position="14"/>
    </location>
    <ligand>
        <name>N(1)-(5-phospho-beta-D-ribosyl)glycinamide</name>
        <dbReference type="ChEBI" id="CHEBI:143788"/>
    </ligand>
</feature>
<keyword evidence="2 4" id="KW-0808">Transferase</keyword>
<feature type="active site" description="Proton donor" evidence="4">
    <location>
        <position position="103"/>
    </location>
</feature>
<feature type="site" description="Raises pKa of active site His" evidence="4">
    <location>
        <position position="144"/>
    </location>
</feature>
<dbReference type="CDD" id="cd08645">
    <property type="entry name" value="FMT_core_GART"/>
    <property type="match status" value="1"/>
</dbReference>
<evidence type="ECO:0000313" key="7">
    <source>
        <dbReference type="Proteomes" id="UP000253517"/>
    </source>
</evidence>
<dbReference type="InterPro" id="IPR002376">
    <property type="entry name" value="Formyl_transf_N"/>
</dbReference>
<evidence type="ECO:0000256" key="3">
    <source>
        <dbReference type="ARBA" id="ARBA00022755"/>
    </source>
</evidence>
<proteinExistence type="inferred from homology"/>
<reference evidence="6 7" key="1">
    <citation type="submission" date="2018-07" db="EMBL/GenBank/DDBJ databases">
        <title>Genomic Encyclopedia of Type Strains, Phase IV (KMG-IV): sequencing the most valuable type-strain genomes for metagenomic binning, comparative biology and taxonomic classification.</title>
        <authorList>
            <person name="Goeker M."/>
        </authorList>
    </citation>
    <scope>NUCLEOTIDE SEQUENCE [LARGE SCALE GENOMIC DNA]</scope>
    <source>
        <strain evidence="6 7">DSM 21410</strain>
    </source>
</reference>
<evidence type="ECO:0000256" key="1">
    <source>
        <dbReference type="ARBA" id="ARBA00005054"/>
    </source>
</evidence>
<evidence type="ECO:0000313" key="6">
    <source>
        <dbReference type="EMBL" id="RCX05647.1"/>
    </source>
</evidence>
<dbReference type="PANTHER" id="PTHR43369:SF2">
    <property type="entry name" value="PHOSPHORIBOSYLGLYCINAMIDE FORMYLTRANSFERASE"/>
    <property type="match status" value="1"/>
</dbReference>
<dbReference type="UniPathway" id="UPA00074">
    <property type="reaction ID" value="UER00126"/>
</dbReference>
<dbReference type="GO" id="GO:0005829">
    <property type="term" value="C:cytosol"/>
    <property type="evidence" value="ECO:0007669"/>
    <property type="project" value="TreeGrafter"/>
</dbReference>
<accession>A0A369AC31</accession>
<dbReference type="InterPro" id="IPR004607">
    <property type="entry name" value="GART"/>
</dbReference>
<comment type="catalytic activity">
    <reaction evidence="4">
        <text>N(1)-(5-phospho-beta-D-ribosyl)glycinamide + (6R)-10-formyltetrahydrofolate = N(2)-formyl-N(1)-(5-phospho-beta-D-ribosyl)glycinamide + (6S)-5,6,7,8-tetrahydrofolate + H(+)</text>
        <dbReference type="Rhea" id="RHEA:15053"/>
        <dbReference type="ChEBI" id="CHEBI:15378"/>
        <dbReference type="ChEBI" id="CHEBI:57453"/>
        <dbReference type="ChEBI" id="CHEBI:143788"/>
        <dbReference type="ChEBI" id="CHEBI:147286"/>
        <dbReference type="ChEBI" id="CHEBI:195366"/>
        <dbReference type="EC" id="2.1.2.2"/>
    </reaction>
</comment>
<protein>
    <recommendedName>
        <fullName evidence="4">Phosphoribosylglycinamide formyltransferase</fullName>
        <ecNumber evidence="4">2.1.2.2</ecNumber>
    </recommendedName>
    <alternativeName>
        <fullName evidence="4">5'-phosphoribosylglycinamide transformylase</fullName>
    </alternativeName>
    <alternativeName>
        <fullName evidence="4">GAR transformylase</fullName>
        <shortName evidence="4">GART</shortName>
    </alternativeName>
</protein>
<dbReference type="GO" id="GO:0004644">
    <property type="term" value="F:phosphoribosylglycinamide formyltransferase activity"/>
    <property type="evidence" value="ECO:0007669"/>
    <property type="project" value="UniProtKB-UniRule"/>
</dbReference>
<dbReference type="EC" id="2.1.2.2" evidence="4"/>
<dbReference type="EMBL" id="QPJS01000001">
    <property type="protein sequence ID" value="RCX05647.1"/>
    <property type="molecule type" value="Genomic_DNA"/>
</dbReference>
<dbReference type="PANTHER" id="PTHR43369">
    <property type="entry name" value="PHOSPHORIBOSYLGLYCINAMIDE FORMYLTRANSFERASE"/>
    <property type="match status" value="1"/>
</dbReference>
<feature type="binding site" evidence="4">
    <location>
        <position position="101"/>
    </location>
    <ligand>
        <name>(6R)-10-formyltetrahydrofolate</name>
        <dbReference type="ChEBI" id="CHEBI:195366"/>
    </ligand>
</feature>
<dbReference type="InterPro" id="IPR036477">
    <property type="entry name" value="Formyl_transf_N_sf"/>
</dbReference>
<comment type="pathway">
    <text evidence="1 4">Purine metabolism; IMP biosynthesis via de novo pathway; N(2)-formyl-N(1)-(5-phospho-D-ribosyl)glycinamide from N(1)-(5-phospho-D-ribosyl)glycinamide (10-formyl THF route): step 1/1.</text>
</comment>
<keyword evidence="3 4" id="KW-0658">Purine biosynthesis</keyword>
<evidence type="ECO:0000256" key="2">
    <source>
        <dbReference type="ARBA" id="ARBA00022679"/>
    </source>
</evidence>
<keyword evidence="7" id="KW-1185">Reference proteome</keyword>
<organism evidence="6 7">
    <name type="scientific">Schleiferia thermophila</name>
    <dbReference type="NCBI Taxonomy" id="884107"/>
    <lineage>
        <taxon>Bacteria</taxon>
        <taxon>Pseudomonadati</taxon>
        <taxon>Bacteroidota</taxon>
        <taxon>Flavobacteriia</taxon>
        <taxon>Flavobacteriales</taxon>
        <taxon>Schleiferiaceae</taxon>
        <taxon>Schleiferia</taxon>
    </lineage>
</organism>